<dbReference type="EMBL" id="JAAIRV010000004">
    <property type="protein sequence ID" value="NSI57468.1"/>
    <property type="molecule type" value="Genomic_DNA"/>
</dbReference>
<dbReference type="Gene3D" id="3.90.550.20">
    <property type="match status" value="1"/>
</dbReference>
<dbReference type="PANTHER" id="PTHR32385:SF15">
    <property type="entry name" value="INOSITOL PHOSPHOCERAMIDE MANNOSYLTRANSFERASE 1"/>
    <property type="match status" value="1"/>
</dbReference>
<dbReference type="RefSeq" id="WP_004843328.1">
    <property type="nucleotide sequence ID" value="NZ_CP111084.1"/>
</dbReference>
<dbReference type="GO" id="GO:0016020">
    <property type="term" value="C:membrane"/>
    <property type="evidence" value="ECO:0007669"/>
    <property type="project" value="GOC"/>
</dbReference>
<keyword evidence="1" id="KW-0808">Transferase</keyword>
<sequence>MEKIPHIIHYCWFGRNPKSELVLNCIESWKKYLPGYEIREWNEDNYDVTQVNFVKEAYENQKWAFVSDYVRFDVLYQFGGIYFDTDVELLKPIPEEILAKRAFTGFESTKLISPGLVMGSIKGLNLISEILEEYQKSSFLVDGRPCYKTVNAYTSEVMGRRGFLTNGEYQEIDGIAVYPTEYFCAVDLDVHEKVITDKTIAVHHYAGSWLQPSLKRKVQNVLKKTIGVENYRKLLHLKRKIVKKADGESK</sequence>
<evidence type="ECO:0000256" key="1">
    <source>
        <dbReference type="ARBA" id="ARBA00022679"/>
    </source>
</evidence>
<organism evidence="3 4">
    <name type="scientific">Mediterraneibacter gnavus</name>
    <name type="common">Ruminococcus gnavus</name>
    <dbReference type="NCBI Taxonomy" id="33038"/>
    <lineage>
        <taxon>Bacteria</taxon>
        <taxon>Bacillati</taxon>
        <taxon>Bacillota</taxon>
        <taxon>Clostridia</taxon>
        <taxon>Lachnospirales</taxon>
        <taxon>Lachnospiraceae</taxon>
        <taxon>Mediterraneibacter</taxon>
    </lineage>
</organism>
<reference evidence="3" key="2">
    <citation type="submission" date="2020-02" db="EMBL/GenBank/DDBJ databases">
        <authorList>
            <person name="Littmann E."/>
            <person name="Sorbara M."/>
        </authorList>
    </citation>
    <scope>NUCLEOTIDE SEQUENCE</scope>
    <source>
        <strain evidence="3">MSK.11.9</strain>
        <strain evidence="2">MSK.15.32</strain>
    </source>
</reference>
<name>A0A2N5P7J0_MEDGN</name>
<evidence type="ECO:0000313" key="4">
    <source>
        <dbReference type="Proteomes" id="UP001296581"/>
    </source>
</evidence>
<gene>
    <name evidence="3" type="ORF">G4981_00820</name>
    <name evidence="2" type="ORF">G4993_03515</name>
</gene>
<dbReference type="PANTHER" id="PTHR32385">
    <property type="entry name" value="MANNOSYL PHOSPHORYLINOSITOL CERAMIDE SYNTHASE"/>
    <property type="match status" value="1"/>
</dbReference>
<dbReference type="InterPro" id="IPR029044">
    <property type="entry name" value="Nucleotide-diphossugar_trans"/>
</dbReference>
<dbReference type="EMBL" id="JAAIRY010000001">
    <property type="protein sequence ID" value="NSI63856.1"/>
    <property type="molecule type" value="Genomic_DNA"/>
</dbReference>
<evidence type="ECO:0000313" key="2">
    <source>
        <dbReference type="EMBL" id="NSI57468.1"/>
    </source>
</evidence>
<reference evidence="3" key="1">
    <citation type="journal article" date="2020" name="Cell Host Microbe">
        <title>Functional and Genomic Variation between Human-Derived Isolates of Lachnospiraceae Reveals Inter- and Intra-Species Diversity.</title>
        <authorList>
            <person name="Sorbara M.T."/>
            <person name="Littmann E.R."/>
            <person name="Fontana E."/>
            <person name="Moody T.U."/>
            <person name="Kohout C.E."/>
            <person name="Gjonbalaj M."/>
            <person name="Eaton V."/>
            <person name="Seok R."/>
            <person name="Leiner I.M."/>
            <person name="Pamer E.G."/>
        </authorList>
    </citation>
    <scope>NUCLEOTIDE SEQUENCE</scope>
    <source>
        <strain evidence="3">MSK.11.9</strain>
        <strain evidence="2">MSK.15.32</strain>
    </source>
</reference>
<dbReference type="InterPro" id="IPR051706">
    <property type="entry name" value="Glycosyltransferase_domain"/>
</dbReference>
<comment type="caution">
    <text evidence="3">The sequence shown here is derived from an EMBL/GenBank/DDBJ whole genome shotgun (WGS) entry which is preliminary data.</text>
</comment>
<dbReference type="Proteomes" id="UP001296581">
    <property type="component" value="Unassembled WGS sequence"/>
</dbReference>
<accession>A0A2N5P7J0</accession>
<dbReference type="GO" id="GO:0051999">
    <property type="term" value="P:mannosyl-inositol phosphorylceramide biosynthetic process"/>
    <property type="evidence" value="ECO:0007669"/>
    <property type="project" value="TreeGrafter"/>
</dbReference>
<dbReference type="GO" id="GO:0000030">
    <property type="term" value="F:mannosyltransferase activity"/>
    <property type="evidence" value="ECO:0007669"/>
    <property type="project" value="TreeGrafter"/>
</dbReference>
<dbReference type="Pfam" id="PF04488">
    <property type="entry name" value="Gly_transf_sug"/>
    <property type="match status" value="1"/>
</dbReference>
<evidence type="ECO:0000313" key="3">
    <source>
        <dbReference type="EMBL" id="NSI63856.1"/>
    </source>
</evidence>
<dbReference type="AlphaFoldDB" id="A0A2N5P7J0"/>
<dbReference type="InterPro" id="IPR007577">
    <property type="entry name" value="GlycoTrfase_DXD_sugar-bd_CS"/>
</dbReference>
<dbReference type="SUPFAM" id="SSF53448">
    <property type="entry name" value="Nucleotide-diphospho-sugar transferases"/>
    <property type="match status" value="1"/>
</dbReference>
<evidence type="ECO:0008006" key="5">
    <source>
        <dbReference type="Google" id="ProtNLM"/>
    </source>
</evidence>
<protein>
    <recommendedName>
        <fullName evidence="5">Glycosyl transferase</fullName>
    </recommendedName>
</protein>
<proteinExistence type="predicted"/>
<dbReference type="Proteomes" id="UP001296580">
    <property type="component" value="Unassembled WGS sequence"/>
</dbReference>